<evidence type="ECO:0000256" key="1">
    <source>
        <dbReference type="SAM" id="SignalP"/>
    </source>
</evidence>
<evidence type="ECO:0000313" key="2">
    <source>
        <dbReference type="EMBL" id="KAG8231118.1"/>
    </source>
</evidence>
<organism evidence="2 3">
    <name type="scientific">Ladona fulva</name>
    <name type="common">Scarce chaser dragonfly</name>
    <name type="synonym">Libellula fulva</name>
    <dbReference type="NCBI Taxonomy" id="123851"/>
    <lineage>
        <taxon>Eukaryota</taxon>
        <taxon>Metazoa</taxon>
        <taxon>Ecdysozoa</taxon>
        <taxon>Arthropoda</taxon>
        <taxon>Hexapoda</taxon>
        <taxon>Insecta</taxon>
        <taxon>Pterygota</taxon>
        <taxon>Palaeoptera</taxon>
        <taxon>Odonata</taxon>
        <taxon>Epiprocta</taxon>
        <taxon>Anisoptera</taxon>
        <taxon>Libelluloidea</taxon>
        <taxon>Libellulidae</taxon>
        <taxon>Ladona</taxon>
    </lineage>
</organism>
<dbReference type="Proteomes" id="UP000792457">
    <property type="component" value="Unassembled WGS sequence"/>
</dbReference>
<sequence length="96" mass="10921">MRDMARGDVQLLLALLLIGAYTSAAKVQHKVRCDGEDWMTVELVKPEDVTAIYLDELRGYPDKACMPVLEEGKATFRLPLKDVFRCGVTRIYNRMT</sequence>
<evidence type="ECO:0000313" key="3">
    <source>
        <dbReference type="Proteomes" id="UP000792457"/>
    </source>
</evidence>
<keyword evidence="3" id="KW-1185">Reference proteome</keyword>
<gene>
    <name evidence="2" type="ORF">J437_LFUL010444</name>
</gene>
<proteinExistence type="predicted"/>
<accession>A0A8K0KEZ6</accession>
<protein>
    <submittedName>
        <fullName evidence="2">Uncharacterized protein</fullName>
    </submittedName>
</protein>
<dbReference type="EMBL" id="KZ308534">
    <property type="protein sequence ID" value="KAG8231118.1"/>
    <property type="molecule type" value="Genomic_DNA"/>
</dbReference>
<reference evidence="2" key="2">
    <citation type="submission" date="2017-10" db="EMBL/GenBank/DDBJ databases">
        <title>Ladona fulva Genome sequencing and assembly.</title>
        <authorList>
            <person name="Murali S."/>
            <person name="Richards S."/>
            <person name="Bandaranaike D."/>
            <person name="Bellair M."/>
            <person name="Blankenburg K."/>
            <person name="Chao H."/>
            <person name="Dinh H."/>
            <person name="Doddapaneni H."/>
            <person name="Dugan-Rocha S."/>
            <person name="Elkadiri S."/>
            <person name="Gnanaolivu R."/>
            <person name="Hernandez B."/>
            <person name="Skinner E."/>
            <person name="Javaid M."/>
            <person name="Lee S."/>
            <person name="Li M."/>
            <person name="Ming W."/>
            <person name="Munidasa M."/>
            <person name="Muniz J."/>
            <person name="Nguyen L."/>
            <person name="Hughes D."/>
            <person name="Osuji N."/>
            <person name="Pu L.-L."/>
            <person name="Puazo M."/>
            <person name="Qu C."/>
            <person name="Quiroz J."/>
            <person name="Raj R."/>
            <person name="Weissenberger G."/>
            <person name="Xin Y."/>
            <person name="Zou X."/>
            <person name="Han Y."/>
            <person name="Worley K."/>
            <person name="Muzny D."/>
            <person name="Gibbs R."/>
        </authorList>
    </citation>
    <scope>NUCLEOTIDE SEQUENCE</scope>
    <source>
        <strain evidence="2">Sampled in the wild</strain>
    </source>
</reference>
<dbReference type="OrthoDB" id="6407830at2759"/>
<keyword evidence="1" id="KW-0732">Signal</keyword>
<name>A0A8K0KEZ6_LADFU</name>
<comment type="caution">
    <text evidence="2">The sequence shown here is derived from an EMBL/GenBank/DDBJ whole genome shotgun (WGS) entry which is preliminary data.</text>
</comment>
<dbReference type="AlphaFoldDB" id="A0A8K0KEZ6"/>
<feature type="chain" id="PRO_5035432370" evidence="1">
    <location>
        <begin position="25"/>
        <end position="96"/>
    </location>
</feature>
<feature type="non-terminal residue" evidence="2">
    <location>
        <position position="1"/>
    </location>
</feature>
<reference evidence="2" key="1">
    <citation type="submission" date="2013-04" db="EMBL/GenBank/DDBJ databases">
        <authorList>
            <person name="Qu J."/>
            <person name="Murali S.C."/>
            <person name="Bandaranaike D."/>
            <person name="Bellair M."/>
            <person name="Blankenburg K."/>
            <person name="Chao H."/>
            <person name="Dinh H."/>
            <person name="Doddapaneni H."/>
            <person name="Downs B."/>
            <person name="Dugan-Rocha S."/>
            <person name="Elkadiri S."/>
            <person name="Gnanaolivu R.D."/>
            <person name="Hernandez B."/>
            <person name="Javaid M."/>
            <person name="Jayaseelan J.C."/>
            <person name="Lee S."/>
            <person name="Li M."/>
            <person name="Ming W."/>
            <person name="Munidasa M."/>
            <person name="Muniz J."/>
            <person name="Nguyen L."/>
            <person name="Ongeri F."/>
            <person name="Osuji N."/>
            <person name="Pu L.-L."/>
            <person name="Puazo M."/>
            <person name="Qu C."/>
            <person name="Quiroz J."/>
            <person name="Raj R."/>
            <person name="Weissenberger G."/>
            <person name="Xin Y."/>
            <person name="Zou X."/>
            <person name="Han Y."/>
            <person name="Richards S."/>
            <person name="Worley K."/>
            <person name="Muzny D."/>
            <person name="Gibbs R."/>
        </authorList>
    </citation>
    <scope>NUCLEOTIDE SEQUENCE</scope>
    <source>
        <strain evidence="2">Sampled in the wild</strain>
    </source>
</reference>
<feature type="signal peptide" evidence="1">
    <location>
        <begin position="1"/>
        <end position="24"/>
    </location>
</feature>